<dbReference type="GO" id="GO:0005737">
    <property type="term" value="C:cytoplasm"/>
    <property type="evidence" value="ECO:0007669"/>
    <property type="project" value="UniProtKB-SubCell"/>
</dbReference>
<evidence type="ECO:0000256" key="1">
    <source>
        <dbReference type="ARBA" id="ARBA00004123"/>
    </source>
</evidence>
<dbReference type="SMART" id="SM00320">
    <property type="entry name" value="WD40"/>
    <property type="match status" value="11"/>
</dbReference>
<dbReference type="PROSITE" id="PS50294">
    <property type="entry name" value="WD_REPEATS_REGION"/>
    <property type="match status" value="4"/>
</dbReference>
<dbReference type="InterPro" id="IPR037289">
    <property type="entry name" value="Elp2"/>
</dbReference>
<proteinExistence type="inferred from homology"/>
<dbReference type="Pfam" id="PF00400">
    <property type="entry name" value="WD40"/>
    <property type="match status" value="7"/>
</dbReference>
<accession>A0A9P4TPX7</accession>
<dbReference type="PANTHER" id="PTHR44111:SF1">
    <property type="entry name" value="ELONGATOR COMPLEX PROTEIN 2"/>
    <property type="match status" value="1"/>
</dbReference>
<reference evidence="13" key="1">
    <citation type="submission" date="2019-04" db="EMBL/GenBank/DDBJ databases">
        <title>Sequencing of skin fungus with MAO and IRED activity.</title>
        <authorList>
            <person name="Marsaioli A.J."/>
            <person name="Bonatto J.M.C."/>
            <person name="Reis Junior O."/>
        </authorList>
    </citation>
    <scope>NUCLEOTIDE SEQUENCE</scope>
    <source>
        <strain evidence="13">30M1</strain>
    </source>
</reference>
<feature type="domain" description="ETS" evidence="12">
    <location>
        <begin position="385"/>
        <end position="465"/>
    </location>
</feature>
<evidence type="ECO:0000256" key="9">
    <source>
        <dbReference type="ARBA" id="ARBA00022737"/>
    </source>
</evidence>
<keyword evidence="8" id="KW-0819">tRNA processing</keyword>
<evidence type="ECO:0000256" key="10">
    <source>
        <dbReference type="ARBA" id="ARBA00023242"/>
    </source>
</evidence>
<feature type="repeat" description="WD" evidence="11">
    <location>
        <begin position="394"/>
        <end position="426"/>
    </location>
</feature>
<dbReference type="GO" id="GO:0043565">
    <property type="term" value="F:sequence-specific DNA binding"/>
    <property type="evidence" value="ECO:0007669"/>
    <property type="project" value="InterPro"/>
</dbReference>
<evidence type="ECO:0000313" key="13">
    <source>
        <dbReference type="EMBL" id="KAF3010066.1"/>
    </source>
</evidence>
<evidence type="ECO:0000313" key="14">
    <source>
        <dbReference type="Proteomes" id="UP000801428"/>
    </source>
</evidence>
<dbReference type="AlphaFoldDB" id="A0A9P4TPX7"/>
<keyword evidence="6" id="KW-0963">Cytoplasm</keyword>
<evidence type="ECO:0000256" key="8">
    <source>
        <dbReference type="ARBA" id="ARBA00022694"/>
    </source>
</evidence>
<feature type="repeat" description="WD" evidence="11">
    <location>
        <begin position="661"/>
        <end position="703"/>
    </location>
</feature>
<dbReference type="GO" id="GO:0003700">
    <property type="term" value="F:DNA-binding transcription factor activity"/>
    <property type="evidence" value="ECO:0007669"/>
    <property type="project" value="InterPro"/>
</dbReference>
<dbReference type="GO" id="GO:0002098">
    <property type="term" value="P:tRNA wobble uridine modification"/>
    <property type="evidence" value="ECO:0007669"/>
    <property type="project" value="InterPro"/>
</dbReference>
<evidence type="ECO:0000256" key="2">
    <source>
        <dbReference type="ARBA" id="ARBA00004496"/>
    </source>
</evidence>
<keyword evidence="7 11" id="KW-0853">WD repeat</keyword>
<gene>
    <name evidence="13" type="ORF">E8E13_011570</name>
</gene>
<dbReference type="FunFam" id="2.130.10.10:FF:000400">
    <property type="entry name" value="Elongator acetyltransferase complex subunit 2"/>
    <property type="match status" value="1"/>
</dbReference>
<organism evidence="13 14">
    <name type="scientific">Curvularia kusanoi</name>
    <name type="common">Cochliobolus kusanoi</name>
    <dbReference type="NCBI Taxonomy" id="90978"/>
    <lineage>
        <taxon>Eukaryota</taxon>
        <taxon>Fungi</taxon>
        <taxon>Dikarya</taxon>
        <taxon>Ascomycota</taxon>
        <taxon>Pezizomycotina</taxon>
        <taxon>Dothideomycetes</taxon>
        <taxon>Pleosporomycetidae</taxon>
        <taxon>Pleosporales</taxon>
        <taxon>Pleosporineae</taxon>
        <taxon>Pleosporaceae</taxon>
        <taxon>Curvularia</taxon>
    </lineage>
</organism>
<dbReference type="PANTHER" id="PTHR44111">
    <property type="entry name" value="ELONGATOR COMPLEX PROTEIN 2"/>
    <property type="match status" value="1"/>
</dbReference>
<dbReference type="SUPFAM" id="SSF50978">
    <property type="entry name" value="WD40 repeat-like"/>
    <property type="match status" value="2"/>
</dbReference>
<feature type="repeat" description="WD" evidence="11">
    <location>
        <begin position="104"/>
        <end position="145"/>
    </location>
</feature>
<dbReference type="InterPro" id="IPR020472">
    <property type="entry name" value="WD40_PAC1"/>
</dbReference>
<evidence type="ECO:0000256" key="6">
    <source>
        <dbReference type="ARBA" id="ARBA00022490"/>
    </source>
</evidence>
<dbReference type="InterPro" id="IPR036322">
    <property type="entry name" value="WD40_repeat_dom_sf"/>
</dbReference>
<dbReference type="Gene3D" id="2.130.10.10">
    <property type="entry name" value="YVTN repeat-like/Quinoprotein amine dehydrogenase"/>
    <property type="match status" value="4"/>
</dbReference>
<comment type="pathway">
    <text evidence="3">tRNA modification; 5-methoxycarbonylmethyl-2-thiouridine-tRNA biosynthesis.</text>
</comment>
<feature type="repeat" description="WD" evidence="11">
    <location>
        <begin position="202"/>
        <end position="249"/>
    </location>
</feature>
<dbReference type="PRINTS" id="PR00320">
    <property type="entry name" value="GPROTEINBRPT"/>
</dbReference>
<name>A0A9P4TPX7_CURKU</name>
<evidence type="ECO:0000259" key="12">
    <source>
        <dbReference type="PROSITE" id="PS50061"/>
    </source>
</evidence>
<dbReference type="InterPro" id="IPR015943">
    <property type="entry name" value="WD40/YVTN_repeat-like_dom_sf"/>
</dbReference>
<evidence type="ECO:0000256" key="4">
    <source>
        <dbReference type="ARBA" id="ARBA00005881"/>
    </source>
</evidence>
<dbReference type="InterPro" id="IPR000418">
    <property type="entry name" value="Ets_dom"/>
</dbReference>
<feature type="repeat" description="WD" evidence="11">
    <location>
        <begin position="614"/>
        <end position="655"/>
    </location>
</feature>
<evidence type="ECO:0000256" key="3">
    <source>
        <dbReference type="ARBA" id="ARBA00005043"/>
    </source>
</evidence>
<protein>
    <recommendedName>
        <fullName evidence="5">Elongator complex protein 2</fullName>
    </recommendedName>
</protein>
<dbReference type="PROSITE" id="PS50082">
    <property type="entry name" value="WD_REPEATS_2"/>
    <property type="match status" value="6"/>
</dbReference>
<keyword evidence="9" id="KW-0677">Repeat</keyword>
<dbReference type="PROSITE" id="PS50061">
    <property type="entry name" value="ETS_DOMAIN_3"/>
    <property type="match status" value="1"/>
</dbReference>
<evidence type="ECO:0000256" key="7">
    <source>
        <dbReference type="ARBA" id="ARBA00022574"/>
    </source>
</evidence>
<dbReference type="OrthoDB" id="27911at2759"/>
<dbReference type="InterPro" id="IPR001680">
    <property type="entry name" value="WD40_rpt"/>
</dbReference>
<feature type="repeat" description="WD" evidence="11">
    <location>
        <begin position="54"/>
        <end position="98"/>
    </location>
</feature>
<comment type="similarity">
    <text evidence="4">Belongs to the WD repeat ELP2 family.</text>
</comment>
<evidence type="ECO:0000256" key="5">
    <source>
        <dbReference type="ARBA" id="ARBA00020267"/>
    </source>
</evidence>
<comment type="caution">
    <text evidence="13">The sequence shown here is derived from an EMBL/GenBank/DDBJ whole genome shotgun (WGS) entry which is preliminary data.</text>
</comment>
<keyword evidence="10" id="KW-0539">Nucleus</keyword>
<dbReference type="GO" id="GO:0033588">
    <property type="term" value="C:elongator holoenzyme complex"/>
    <property type="evidence" value="ECO:0007669"/>
    <property type="project" value="InterPro"/>
</dbReference>
<keyword evidence="14" id="KW-1185">Reference proteome</keyword>
<sequence>MNISPEFVAIGGNRNPAAADWDVYGSGILAFGADDCVALWNPQDESLAGVHALLTGHTKAVNAVKFFPSPSSVSVLLSGASDHTIRIWRSQDNDPSRYACVKTVSGHTNSVTKIATLPGSDVFASGSSDGSVKIWKLIHDESFTTIDIELVQTIKLSPRYFPLILALAQLDTKSMVLAVAGTRPGIQIFVSHDSQFQLSATLTGHEGWIRALDFTRESADACGDLLLASASQDKYIRLWRFHQGSELPVASSALNDPALGGFVKSLSNKPHWIESTTSKHSITFEALLLGHEDWIYTASWRHRDGKLQLLSVSEDNSLAIWESDPSSGVWVCITRLGEISGQKGSTSATGSAGGFWIGLWSPDSNSVVSLGRTGSWRKWTYSSEADMWTQQVAITGHAREVRGVAWSRDGSYLLSTSQDQTTRLFSEWKREGASSWHEFSRPQIHGYDLNCIDTISDSQFLTGADEKLLRVFDEPRGVADMLSKLCNIESKGTENLPDAANIPVLGLSNKAIQAVGDDEPTDEGIEDERDAADPASIIRKSALEFSHPPFEDHLARHLLWPETEKLYGHGYEISTVAVSRDGSLVATACRASSLDHAVIRLYDTKEWLEVKPALKAHSLTVTSLQFSPDDKYLLSVGRDRQWAVWERSQEPELYTLKHSNPKGHSRMILNCAWTPLEQPTFLTAGRDKSVKIWQITDTEVQLKATITADASVTAVASCGKVVDDSTLFAFGTETGRIGVARAKTESLDSVEVETISDMISPAKTVNQIVWRPGRDGSQSQQIAVATDDSSVRVYNVTARAK</sequence>
<evidence type="ECO:0000256" key="11">
    <source>
        <dbReference type="PROSITE-ProRule" id="PRU00221"/>
    </source>
</evidence>
<dbReference type="GO" id="GO:0005634">
    <property type="term" value="C:nucleus"/>
    <property type="evidence" value="ECO:0007669"/>
    <property type="project" value="UniProtKB-SubCell"/>
</dbReference>
<comment type="subcellular location">
    <subcellularLocation>
        <location evidence="2">Cytoplasm</location>
    </subcellularLocation>
    <subcellularLocation>
        <location evidence="1">Nucleus</location>
    </subcellularLocation>
</comment>
<dbReference type="Proteomes" id="UP000801428">
    <property type="component" value="Unassembled WGS sequence"/>
</dbReference>
<dbReference type="EMBL" id="SWKU01000002">
    <property type="protein sequence ID" value="KAF3010066.1"/>
    <property type="molecule type" value="Genomic_DNA"/>
</dbReference>